<gene>
    <name evidence="11" type="primary">rpoN</name>
    <name evidence="11" type="ORF">ACFPOG_02955</name>
</gene>
<evidence type="ECO:0000256" key="7">
    <source>
        <dbReference type="ARBA" id="ARBA00023125"/>
    </source>
</evidence>
<comment type="similarity">
    <text evidence="1">Belongs to the sigma-54 factor family.</text>
</comment>
<evidence type="ECO:0000313" key="12">
    <source>
        <dbReference type="Proteomes" id="UP001596044"/>
    </source>
</evidence>
<evidence type="ECO:0000256" key="5">
    <source>
        <dbReference type="ARBA" id="ARBA00023015"/>
    </source>
</evidence>
<keyword evidence="12" id="KW-1185">Reference proteome</keyword>
<evidence type="ECO:0000259" key="9">
    <source>
        <dbReference type="Pfam" id="PF04552"/>
    </source>
</evidence>
<protein>
    <submittedName>
        <fullName evidence="11">RNA polymerase factor sigma-54</fullName>
    </submittedName>
</protein>
<evidence type="ECO:0000313" key="11">
    <source>
        <dbReference type="EMBL" id="MFC5447202.1"/>
    </source>
</evidence>
<keyword evidence="2" id="KW-0240">DNA-directed RNA polymerase</keyword>
<evidence type="ECO:0000256" key="1">
    <source>
        <dbReference type="ARBA" id="ARBA00008798"/>
    </source>
</evidence>
<keyword evidence="5" id="KW-0805">Transcription regulation</keyword>
<feature type="domain" description="RNA polymerase sigma factor 54 DNA-binding" evidence="9">
    <location>
        <begin position="276"/>
        <end position="432"/>
    </location>
</feature>
<name>A0ABW0K334_9BACL</name>
<dbReference type="InterPro" id="IPR007634">
    <property type="entry name" value="RNA_pol_sigma_54_DNA-bd"/>
</dbReference>
<keyword evidence="8" id="KW-0804">Transcription</keyword>
<dbReference type="PROSITE" id="PS00717">
    <property type="entry name" value="SIGMA54_1"/>
    <property type="match status" value="1"/>
</dbReference>
<keyword evidence="3" id="KW-0808">Transferase</keyword>
<dbReference type="InterPro" id="IPR038709">
    <property type="entry name" value="RpoN_core-bd_sf"/>
</dbReference>
<dbReference type="PROSITE" id="PS50044">
    <property type="entry name" value="SIGMA54_3"/>
    <property type="match status" value="1"/>
</dbReference>
<accession>A0ABW0K334</accession>
<evidence type="ECO:0000256" key="3">
    <source>
        <dbReference type="ARBA" id="ARBA00022679"/>
    </source>
</evidence>
<dbReference type="Gene3D" id="1.10.10.1330">
    <property type="entry name" value="RNA polymerase sigma-54 factor, core-binding domain"/>
    <property type="match status" value="1"/>
</dbReference>
<dbReference type="PANTHER" id="PTHR32248">
    <property type="entry name" value="RNA POLYMERASE SIGMA-54 FACTOR"/>
    <property type="match status" value="1"/>
</dbReference>
<dbReference type="PRINTS" id="PR00045">
    <property type="entry name" value="SIGMA54FCT"/>
</dbReference>
<dbReference type="RefSeq" id="WP_270878404.1">
    <property type="nucleotide sequence ID" value="NZ_JAQFVF010000019.1"/>
</dbReference>
<dbReference type="InterPro" id="IPR007046">
    <property type="entry name" value="RNA_pol_sigma_54_core-bd"/>
</dbReference>
<dbReference type="Proteomes" id="UP001596044">
    <property type="component" value="Unassembled WGS sequence"/>
</dbReference>
<evidence type="ECO:0000259" key="10">
    <source>
        <dbReference type="Pfam" id="PF04963"/>
    </source>
</evidence>
<keyword evidence="6" id="KW-0731">Sigma factor</keyword>
<reference evidence="12" key="1">
    <citation type="journal article" date="2019" name="Int. J. Syst. Evol. Microbiol.">
        <title>The Global Catalogue of Microorganisms (GCM) 10K type strain sequencing project: providing services to taxonomists for standard genome sequencing and annotation.</title>
        <authorList>
            <consortium name="The Broad Institute Genomics Platform"/>
            <consortium name="The Broad Institute Genome Sequencing Center for Infectious Disease"/>
            <person name="Wu L."/>
            <person name="Ma J."/>
        </authorList>
    </citation>
    <scope>NUCLEOTIDE SEQUENCE [LARGE SCALE GENOMIC DNA]</scope>
    <source>
        <strain evidence="12">KACC 11904</strain>
    </source>
</reference>
<dbReference type="Gene3D" id="1.10.10.60">
    <property type="entry name" value="Homeodomain-like"/>
    <property type="match status" value="1"/>
</dbReference>
<dbReference type="InterPro" id="IPR000394">
    <property type="entry name" value="RNA_pol_sigma_54"/>
</dbReference>
<proteinExistence type="inferred from homology"/>
<comment type="caution">
    <text evidence="11">The sequence shown here is derived from an EMBL/GenBank/DDBJ whole genome shotgun (WGS) entry which is preliminary data.</text>
</comment>
<keyword evidence="4" id="KW-0548">Nucleotidyltransferase</keyword>
<dbReference type="Pfam" id="PF04963">
    <property type="entry name" value="Sigma54_CBD"/>
    <property type="match status" value="1"/>
</dbReference>
<feature type="domain" description="RNA polymerase sigma factor 54 core-binding" evidence="10">
    <location>
        <begin position="78"/>
        <end position="261"/>
    </location>
</feature>
<organism evidence="11 12">
    <name type="scientific">Paenibacillus aestuarii</name>
    <dbReference type="NCBI Taxonomy" id="516965"/>
    <lineage>
        <taxon>Bacteria</taxon>
        <taxon>Bacillati</taxon>
        <taxon>Bacillota</taxon>
        <taxon>Bacilli</taxon>
        <taxon>Bacillales</taxon>
        <taxon>Paenibacillaceae</taxon>
        <taxon>Paenibacillus</taxon>
    </lineage>
</organism>
<dbReference type="PIRSF" id="PIRSF000774">
    <property type="entry name" value="RpoN"/>
    <property type="match status" value="1"/>
</dbReference>
<keyword evidence="7" id="KW-0238">DNA-binding</keyword>
<dbReference type="PANTHER" id="PTHR32248:SF4">
    <property type="entry name" value="RNA POLYMERASE SIGMA-54 FACTOR"/>
    <property type="match status" value="1"/>
</dbReference>
<dbReference type="EMBL" id="JBHSMJ010000006">
    <property type="protein sequence ID" value="MFC5447202.1"/>
    <property type="molecule type" value="Genomic_DNA"/>
</dbReference>
<evidence type="ECO:0000256" key="4">
    <source>
        <dbReference type="ARBA" id="ARBA00022695"/>
    </source>
</evidence>
<evidence type="ECO:0000256" key="8">
    <source>
        <dbReference type="ARBA" id="ARBA00023163"/>
    </source>
</evidence>
<evidence type="ECO:0000256" key="6">
    <source>
        <dbReference type="ARBA" id="ARBA00023082"/>
    </source>
</evidence>
<sequence>MQIHLKAETAQTTHLNITPTLKQSIHMLQLSAEELAEFLQAKAVDNPLLEIEWTFSRAKPSAISSFEYSSSRSSLPGTAAEETIETMLHAQLRMMNLPKSVYQIASYLAGNMNDSGYLDMTVQEASNVCSVPEGDVLNALAILQRLEPAGIAARNLQECLLLQIRRDPSPDPWAETLISGYMQELAEGKTKPLAEKLRISKDTLWQSLTYIRSLNPRPGLAFSQQQAPYIRPDAIIQRVQGSYALIMTDAYLPKVALNESYYAALTESAAGGETAAYVRHQARDAQQLLKGLEQRKTTLRRVIEIIISEQKAFFDLGVAWLKPMVLKAVAQQLGLHESTISRAVQHKYVQTPQGLYELKFFFPSGVKTAEGAEASAASIKSRIRQLVDDEDKQQPLSDQQLTSLLQQEGVQISRRTVMKYREEMNILSSRLRS</sequence>
<dbReference type="NCBIfam" id="TIGR02395">
    <property type="entry name" value="rpoN_sigma"/>
    <property type="match status" value="1"/>
</dbReference>
<dbReference type="Pfam" id="PF00309">
    <property type="entry name" value="Sigma54_AID"/>
    <property type="match status" value="1"/>
</dbReference>
<dbReference type="Pfam" id="PF04552">
    <property type="entry name" value="Sigma54_DBD"/>
    <property type="match status" value="1"/>
</dbReference>
<evidence type="ECO:0000256" key="2">
    <source>
        <dbReference type="ARBA" id="ARBA00022478"/>
    </source>
</evidence>